<proteinExistence type="predicted"/>
<keyword evidence="8" id="KW-0812">Transmembrane</keyword>
<protein>
    <recommendedName>
        <fullName evidence="9">TNFR-Cys domain-containing protein</fullName>
    </recommendedName>
</protein>
<evidence type="ECO:0000256" key="2">
    <source>
        <dbReference type="ARBA" id="ARBA00022737"/>
    </source>
</evidence>
<evidence type="ECO:0000256" key="7">
    <source>
        <dbReference type="PROSITE-ProRule" id="PRU00206"/>
    </source>
</evidence>
<dbReference type="InterPro" id="IPR052491">
    <property type="entry name" value="TNFRSF10"/>
</dbReference>
<feature type="domain" description="TNFR-Cys" evidence="9">
    <location>
        <begin position="116"/>
        <end position="155"/>
    </location>
</feature>
<evidence type="ECO:0000313" key="10">
    <source>
        <dbReference type="EnsemblMetazoa" id="BGLB019721-PA"/>
    </source>
</evidence>
<dbReference type="PANTHER" id="PTHR46330:SF6">
    <property type="entry name" value="HEMATOPOIETIC DEATH RECEPTOR-RELATED"/>
    <property type="match status" value="1"/>
</dbReference>
<dbReference type="KEGG" id="bgt:106056352"/>
<organism evidence="10 11">
    <name type="scientific">Biomphalaria glabrata</name>
    <name type="common">Bloodfluke planorb</name>
    <name type="synonym">Freshwater snail</name>
    <dbReference type="NCBI Taxonomy" id="6526"/>
    <lineage>
        <taxon>Eukaryota</taxon>
        <taxon>Metazoa</taxon>
        <taxon>Spiralia</taxon>
        <taxon>Lophotrochozoa</taxon>
        <taxon>Mollusca</taxon>
        <taxon>Gastropoda</taxon>
        <taxon>Heterobranchia</taxon>
        <taxon>Euthyneura</taxon>
        <taxon>Panpulmonata</taxon>
        <taxon>Hygrophila</taxon>
        <taxon>Lymnaeoidea</taxon>
        <taxon>Planorbidae</taxon>
        <taxon>Biomphalaria</taxon>
    </lineage>
</organism>
<gene>
    <name evidence="10" type="primary">106056352</name>
</gene>
<dbReference type="PROSITE" id="PS50050">
    <property type="entry name" value="TNFR_NGFR_2"/>
    <property type="match status" value="1"/>
</dbReference>
<name>A0A2C9KHD3_BIOGL</name>
<dbReference type="InterPro" id="IPR001368">
    <property type="entry name" value="TNFR/NGFR_Cys_rich_reg"/>
</dbReference>
<evidence type="ECO:0000256" key="8">
    <source>
        <dbReference type="SAM" id="Phobius"/>
    </source>
</evidence>
<dbReference type="SUPFAM" id="SSF57586">
    <property type="entry name" value="TNF receptor-like"/>
    <property type="match status" value="1"/>
</dbReference>
<reference evidence="10" key="1">
    <citation type="submission" date="2020-05" db="UniProtKB">
        <authorList>
            <consortium name="EnsemblMetazoa"/>
        </authorList>
    </citation>
    <scope>IDENTIFICATION</scope>
    <source>
        <strain evidence="10">BB02</strain>
    </source>
</reference>
<dbReference type="Proteomes" id="UP000076420">
    <property type="component" value="Unassembled WGS sequence"/>
</dbReference>
<dbReference type="Pfam" id="PF00020">
    <property type="entry name" value="TNFR_c6"/>
    <property type="match status" value="2"/>
</dbReference>
<keyword evidence="6" id="KW-0325">Glycoprotein</keyword>
<feature type="disulfide bond" evidence="7">
    <location>
        <begin position="134"/>
        <end position="147"/>
    </location>
</feature>
<comment type="subcellular location">
    <subcellularLocation>
        <location evidence="1">Membrane</location>
    </subcellularLocation>
</comment>
<keyword evidence="5" id="KW-0675">Receptor</keyword>
<feature type="repeat" description="TNFR-Cys" evidence="7">
    <location>
        <begin position="116"/>
        <end position="155"/>
    </location>
</feature>
<evidence type="ECO:0000256" key="4">
    <source>
        <dbReference type="ARBA" id="ARBA00023157"/>
    </source>
</evidence>
<sequence>METLKNKIYAGRLWTVIPSEKLPVFAVGIIVFLLFVCHYTMNSFGHMHLHLEVKCTKGYYLYRYETNEHCFPCPSGTFLSEIQHRRSECKLCRQPLPCHHEKTLRMCTPDSDTVIGCDKGYFCSPNKDGKCVRCSSCRRGYHIAKPCDSTGDTVCCPVPGMTVIAENSGKVQCVFQRSEIIEVTSSSNDVFMMDRRILRREKLRLKHLRKV</sequence>
<dbReference type="VEuPathDB" id="VectorBase:BGLAX_042228"/>
<dbReference type="EnsemblMetazoa" id="BGLB019721-RA">
    <property type="protein sequence ID" value="BGLB019721-PA"/>
    <property type="gene ID" value="BGLB019721"/>
</dbReference>
<keyword evidence="4 7" id="KW-1015">Disulfide bond</keyword>
<evidence type="ECO:0000313" key="11">
    <source>
        <dbReference type="Proteomes" id="UP000076420"/>
    </source>
</evidence>
<accession>A0A2C9KHD3</accession>
<evidence type="ECO:0000256" key="6">
    <source>
        <dbReference type="ARBA" id="ARBA00023180"/>
    </source>
</evidence>
<feature type="transmembrane region" description="Helical" evidence="8">
    <location>
        <begin position="22"/>
        <end position="41"/>
    </location>
</feature>
<keyword evidence="3 8" id="KW-0472">Membrane</keyword>
<dbReference type="PANTHER" id="PTHR46330">
    <property type="entry name" value="TUMOR NECROSIS FACTOR RECEPTOR SUPERFAMILY MEMBER 10B"/>
    <property type="match status" value="1"/>
</dbReference>
<dbReference type="PROSITE" id="PS00652">
    <property type="entry name" value="TNFR_NGFR_1"/>
    <property type="match status" value="1"/>
</dbReference>
<keyword evidence="2" id="KW-0677">Repeat</keyword>
<dbReference type="Gene3D" id="2.10.50.10">
    <property type="entry name" value="Tumor Necrosis Factor Receptor, subunit A, domain 2"/>
    <property type="match status" value="2"/>
</dbReference>
<dbReference type="AlphaFoldDB" id="A0A2C9KHD3"/>
<dbReference type="VEuPathDB" id="VectorBase:BGLB019721"/>
<evidence type="ECO:0000256" key="1">
    <source>
        <dbReference type="ARBA" id="ARBA00004370"/>
    </source>
</evidence>
<keyword evidence="8" id="KW-1133">Transmembrane helix</keyword>
<feature type="disulfide bond" evidence="7">
    <location>
        <begin position="137"/>
        <end position="155"/>
    </location>
</feature>
<evidence type="ECO:0000256" key="5">
    <source>
        <dbReference type="ARBA" id="ARBA00023170"/>
    </source>
</evidence>
<dbReference type="GO" id="GO:0016020">
    <property type="term" value="C:membrane"/>
    <property type="evidence" value="ECO:0007669"/>
    <property type="project" value="UniProtKB-SubCell"/>
</dbReference>
<comment type="caution">
    <text evidence="7">Lacks conserved residue(s) required for the propagation of feature annotation.</text>
</comment>
<evidence type="ECO:0000256" key="3">
    <source>
        <dbReference type="ARBA" id="ARBA00023136"/>
    </source>
</evidence>
<evidence type="ECO:0000259" key="9">
    <source>
        <dbReference type="PROSITE" id="PS50050"/>
    </source>
</evidence>
<dbReference type="SMART" id="SM00208">
    <property type="entry name" value="TNFR"/>
    <property type="match status" value="2"/>
</dbReference>